<dbReference type="STRING" id="42251.A0A2T6ZYI5"/>
<feature type="region of interest" description="Disordered" evidence="1">
    <location>
        <begin position="1"/>
        <end position="25"/>
    </location>
</feature>
<feature type="compositionally biased region" description="Polar residues" evidence="1">
    <location>
        <begin position="7"/>
        <end position="25"/>
    </location>
</feature>
<gene>
    <name evidence="2" type="ORF">B9Z19DRAFT_722519</name>
</gene>
<proteinExistence type="predicted"/>
<dbReference type="PANTHER" id="PTHR13109:SF7">
    <property type="entry name" value="NEUROCHONDRIN"/>
    <property type="match status" value="1"/>
</dbReference>
<keyword evidence="3" id="KW-1185">Reference proteome</keyword>
<dbReference type="Pfam" id="PF05536">
    <property type="entry name" value="Neurochondrin"/>
    <property type="match status" value="1"/>
</dbReference>
<dbReference type="EMBL" id="NESQ01000062">
    <property type="protein sequence ID" value="PUU80541.1"/>
    <property type="molecule type" value="Genomic_DNA"/>
</dbReference>
<dbReference type="Proteomes" id="UP000244722">
    <property type="component" value="Unassembled WGS sequence"/>
</dbReference>
<protein>
    <submittedName>
        <fullName evidence="2">Uncharacterized protein</fullName>
    </submittedName>
</protein>
<accession>A0A2T6ZYI5</accession>
<reference evidence="2 3" key="1">
    <citation type="submission" date="2017-04" db="EMBL/GenBank/DDBJ databases">
        <title>Draft genome sequence of Tuber borchii Vittad., a whitish edible truffle.</title>
        <authorList>
            <consortium name="DOE Joint Genome Institute"/>
            <person name="Murat C."/>
            <person name="Kuo A."/>
            <person name="Barry K.W."/>
            <person name="Clum A."/>
            <person name="Dockter R.B."/>
            <person name="Fauchery L."/>
            <person name="Iotti M."/>
            <person name="Kohler A."/>
            <person name="Labutti K."/>
            <person name="Lindquist E.A."/>
            <person name="Lipzen A."/>
            <person name="Ohm R.A."/>
            <person name="Wang M."/>
            <person name="Grigoriev I.V."/>
            <person name="Zambonelli A."/>
            <person name="Martin F.M."/>
        </authorList>
    </citation>
    <scope>NUCLEOTIDE SEQUENCE [LARGE SCALE GENOMIC DNA]</scope>
    <source>
        <strain evidence="2 3">Tbo3840</strain>
    </source>
</reference>
<name>A0A2T6ZYI5_TUBBO</name>
<evidence type="ECO:0000256" key="1">
    <source>
        <dbReference type="SAM" id="MobiDB-lite"/>
    </source>
</evidence>
<evidence type="ECO:0000313" key="2">
    <source>
        <dbReference type="EMBL" id="PUU80541.1"/>
    </source>
</evidence>
<comment type="caution">
    <text evidence="2">The sequence shown here is derived from an EMBL/GenBank/DDBJ whole genome shotgun (WGS) entry which is preliminary data.</text>
</comment>
<dbReference type="AlphaFoldDB" id="A0A2T6ZYI5"/>
<dbReference type="PANTHER" id="PTHR13109">
    <property type="entry name" value="NEUROCHONDRIN"/>
    <property type="match status" value="1"/>
</dbReference>
<organism evidence="2 3">
    <name type="scientific">Tuber borchii</name>
    <name type="common">White truffle</name>
    <dbReference type="NCBI Taxonomy" id="42251"/>
    <lineage>
        <taxon>Eukaryota</taxon>
        <taxon>Fungi</taxon>
        <taxon>Dikarya</taxon>
        <taxon>Ascomycota</taxon>
        <taxon>Pezizomycotina</taxon>
        <taxon>Pezizomycetes</taxon>
        <taxon>Pezizales</taxon>
        <taxon>Tuberaceae</taxon>
        <taxon>Tuber</taxon>
    </lineage>
</organism>
<sequence>MEAPVNQPMSDAPQENSTQEPDSQTVEQCITYLSCKDDTSRFVGLAMLSSFLTHIQDINVLVRCWKSLNPRFLDRLLKSGKCHSRLCWALRGVNKRGLRRDGMKQAELVRNLRRKQKIWLS</sequence>
<evidence type="ECO:0000313" key="3">
    <source>
        <dbReference type="Proteomes" id="UP000244722"/>
    </source>
</evidence>
<dbReference type="InterPro" id="IPR008709">
    <property type="entry name" value="Neurochondrin"/>
</dbReference>
<dbReference type="OrthoDB" id="8962942at2759"/>